<evidence type="ECO:0000313" key="7">
    <source>
        <dbReference type="EMBL" id="CDO51886.1"/>
    </source>
</evidence>
<dbReference type="GO" id="GO:0006417">
    <property type="term" value="P:regulation of translation"/>
    <property type="evidence" value="ECO:0007669"/>
    <property type="project" value="UniProtKB-KW"/>
</dbReference>
<dbReference type="GO" id="GO:0003743">
    <property type="term" value="F:translation initiation factor activity"/>
    <property type="evidence" value="ECO:0007669"/>
    <property type="project" value="UniProtKB-KW"/>
</dbReference>
<dbReference type="SUPFAM" id="SSF55159">
    <property type="entry name" value="eIF1-like"/>
    <property type="match status" value="1"/>
</dbReference>
<dbReference type="EMBL" id="QQZK01000097">
    <property type="protein sequence ID" value="KAF5097233.1"/>
    <property type="molecule type" value="Genomic_DNA"/>
</dbReference>
<dbReference type="Pfam" id="PF01253">
    <property type="entry name" value="SUI1"/>
    <property type="match status" value="1"/>
</dbReference>
<reference evidence="7 9" key="1">
    <citation type="submission" date="2014-03" db="EMBL/GenBank/DDBJ databases">
        <authorList>
            <person name="Casaregola S."/>
        </authorList>
    </citation>
    <scope>NUCLEOTIDE SEQUENCE [LARGE SCALE GENOMIC DNA]</scope>
    <source>
        <strain evidence="7 9">CLIB 918</strain>
    </source>
</reference>
<dbReference type="NCBIfam" id="TIGR01160">
    <property type="entry name" value="SUI1_MOF2"/>
    <property type="match status" value="1"/>
</dbReference>
<dbReference type="InterPro" id="IPR005874">
    <property type="entry name" value="SUI1_euk"/>
</dbReference>
<dbReference type="PANTHER" id="PTHR10388">
    <property type="entry name" value="EUKARYOTIC TRANSLATION INITIATION FACTOR SUI1"/>
    <property type="match status" value="1"/>
</dbReference>
<reference evidence="8" key="3">
    <citation type="submission" date="2020-01" db="EMBL/GenBank/DDBJ databases">
        <authorList>
            <person name="Perkins V."/>
            <person name="Lessard M.-H."/>
            <person name="Dugat-Bony E."/>
            <person name="Frenette M."/>
            <person name="Labrie S."/>
        </authorList>
    </citation>
    <scope>NUCLEOTIDE SEQUENCE</scope>
    <source>
        <strain evidence="8">LMA-70</strain>
    </source>
</reference>
<accession>A0A0J9X3W5</accession>
<dbReference type="InterPro" id="IPR036877">
    <property type="entry name" value="SUI1_dom_sf"/>
</dbReference>
<evidence type="ECO:0000259" key="6">
    <source>
        <dbReference type="PROSITE" id="PS50296"/>
    </source>
</evidence>
<keyword evidence="7" id="KW-0396">Initiation factor</keyword>
<dbReference type="OrthoDB" id="10248435at2759"/>
<evidence type="ECO:0000256" key="1">
    <source>
        <dbReference type="ARBA" id="ARBA00005422"/>
    </source>
</evidence>
<dbReference type="PROSITE" id="PS50296">
    <property type="entry name" value="SUI1"/>
    <property type="match status" value="1"/>
</dbReference>
<keyword evidence="2" id="KW-0810">Translation regulation</keyword>
<feature type="domain" description="SUI1" evidence="6">
    <location>
        <begin position="28"/>
        <end position="98"/>
    </location>
</feature>
<dbReference type="STRING" id="1173061.A0A0J9X3W5"/>
<gene>
    <name evidence="7" type="ORF">BN980_GECA02s02529g</name>
    <name evidence="8" type="ORF">DV451_003931</name>
</gene>
<dbReference type="FunFam" id="3.30.780.10:FF:000005">
    <property type="entry name" value="Sui1 translation initiation factor"/>
    <property type="match status" value="1"/>
</dbReference>
<dbReference type="Proteomes" id="UP000242525">
    <property type="component" value="Unassembled WGS sequence"/>
</dbReference>
<keyword evidence="9" id="KW-1185">Reference proteome</keyword>
<comment type="function">
    <text evidence="4">Additional factor that functions in concert with eIF-2 and the initiator tRNA in directing the ribosome to the proper start site of translation.</text>
</comment>
<dbReference type="CDD" id="cd11566">
    <property type="entry name" value="eIF1_SUI1"/>
    <property type="match status" value="1"/>
</dbReference>
<sequence length="110" mass="12616">MSTSIENLKSFDPFAETGDEETSSTNYIHIRHQQRNGRKTITTVQGIPSEYDLKKILKTLKKDFGCNGHINKDEELGDILQFQGDQRAKVLEFLTTQLEMDKKTIQVHGF</sequence>
<comment type="caution">
    <text evidence="7">The sequence shown here is derived from an EMBL/GenBank/DDBJ whole genome shotgun (WGS) entry which is preliminary data.</text>
</comment>
<dbReference type="PIRSF" id="PIRSF004499">
    <property type="entry name" value="SUI1_euk"/>
    <property type="match status" value="1"/>
</dbReference>
<evidence type="ECO:0000256" key="2">
    <source>
        <dbReference type="ARBA" id="ARBA00022845"/>
    </source>
</evidence>
<organism evidence="7 9">
    <name type="scientific">Geotrichum candidum</name>
    <name type="common">Oospora lactis</name>
    <name type="synonym">Dipodascus geotrichum</name>
    <dbReference type="NCBI Taxonomy" id="1173061"/>
    <lineage>
        <taxon>Eukaryota</taxon>
        <taxon>Fungi</taxon>
        <taxon>Dikarya</taxon>
        <taxon>Ascomycota</taxon>
        <taxon>Saccharomycotina</taxon>
        <taxon>Dipodascomycetes</taxon>
        <taxon>Dipodascales</taxon>
        <taxon>Dipodascaceae</taxon>
        <taxon>Geotrichum</taxon>
    </lineage>
</organism>
<evidence type="ECO:0000256" key="3">
    <source>
        <dbReference type="ARBA" id="ARBA00022917"/>
    </source>
</evidence>
<feature type="region of interest" description="Disordered" evidence="5">
    <location>
        <begin position="1"/>
        <end position="24"/>
    </location>
</feature>
<evidence type="ECO:0000256" key="4">
    <source>
        <dbReference type="ARBA" id="ARBA00060093"/>
    </source>
</evidence>
<evidence type="ECO:0000313" key="8">
    <source>
        <dbReference type="EMBL" id="KAF5097233.1"/>
    </source>
</evidence>
<reference evidence="8" key="2">
    <citation type="journal article" date="2020" name="Front. Microbiol.">
        <title>Phenotypic and Genetic Characterization of the Cheese Ripening Yeast Geotrichum candidum.</title>
        <authorList>
            <person name="Perkins V."/>
            <person name="Vignola S."/>
            <person name="Lessard M.H."/>
            <person name="Plante P.L."/>
            <person name="Corbeil J."/>
            <person name="Dugat-Bony E."/>
            <person name="Frenette M."/>
            <person name="Labrie S."/>
        </authorList>
    </citation>
    <scope>NUCLEOTIDE SEQUENCE</scope>
    <source>
        <strain evidence="8">LMA-70</strain>
    </source>
</reference>
<proteinExistence type="inferred from homology"/>
<keyword evidence="3" id="KW-0648">Protein biosynthesis</keyword>
<evidence type="ECO:0000256" key="5">
    <source>
        <dbReference type="SAM" id="MobiDB-lite"/>
    </source>
</evidence>
<name>A0A0J9X3W5_GEOCN</name>
<dbReference type="Gene3D" id="3.30.780.10">
    <property type="entry name" value="SUI1-like domain"/>
    <property type="match status" value="1"/>
</dbReference>
<evidence type="ECO:0000313" key="9">
    <source>
        <dbReference type="Proteomes" id="UP000242525"/>
    </source>
</evidence>
<comment type="similarity">
    <text evidence="1">Belongs to the SUI1 family.</text>
</comment>
<dbReference type="AlphaFoldDB" id="A0A0J9X3W5"/>
<dbReference type="EMBL" id="CCBN010000002">
    <property type="protein sequence ID" value="CDO51886.1"/>
    <property type="molecule type" value="Genomic_DNA"/>
</dbReference>
<dbReference type="InterPro" id="IPR001950">
    <property type="entry name" value="SUI1"/>
</dbReference>
<dbReference type="Proteomes" id="UP000750522">
    <property type="component" value="Unassembled WGS sequence"/>
</dbReference>
<protein>
    <submittedName>
        <fullName evidence="7">Similar to Saccharomyces cerevisiae YNL244C SUI1 Translation initiation factor eIF1</fullName>
    </submittedName>
</protein>